<evidence type="ECO:0000313" key="1">
    <source>
        <dbReference type="EMBL" id="QHS94161.1"/>
    </source>
</evidence>
<dbReference type="InterPro" id="IPR038765">
    <property type="entry name" value="Papain-like_cys_pep_sf"/>
</dbReference>
<sequence length="289" mass="34412">MCASFCSPENESLYKKNATCFSKDELLIFAKRYNDAKPLKKSPLKVKKHILLKDLQQRLTVHESKWPDLDFMKVISKDTRKQLKEAFRPQKPDTWYINDKEWLNTCDLLNVMHQYEKHYKSFKFLGVHPIDFAYKSNGNSCISPELCNFNVERFIKAKYNQVGVIFNLDKHYEPGSHWVLLYIGLKPHMKNFGCYFIDTNSTETPQEIATFMHSTKGQIQKYYDKKIASKFEILENKKRFQFKNTECGMFCLYFLIEFLNKRSFESIIQQDIHDDVVHKYRDILYTPKI</sequence>
<evidence type="ECO:0008006" key="2">
    <source>
        <dbReference type="Google" id="ProtNLM"/>
    </source>
</evidence>
<accession>A0A6C0BQU9</accession>
<name>A0A6C0BQU9_9ZZZZ</name>
<dbReference type="AlphaFoldDB" id="A0A6C0BQU9"/>
<dbReference type="Gene3D" id="3.40.395.10">
    <property type="entry name" value="Adenoviral Proteinase, Chain A"/>
    <property type="match status" value="1"/>
</dbReference>
<protein>
    <recommendedName>
        <fullName evidence="2">Ubiquitin-like protease family profile domain-containing protein</fullName>
    </recommendedName>
</protein>
<dbReference type="EMBL" id="MN739217">
    <property type="protein sequence ID" value="QHS94161.1"/>
    <property type="molecule type" value="Genomic_DNA"/>
</dbReference>
<organism evidence="1">
    <name type="scientific">viral metagenome</name>
    <dbReference type="NCBI Taxonomy" id="1070528"/>
    <lineage>
        <taxon>unclassified sequences</taxon>
        <taxon>metagenomes</taxon>
        <taxon>organismal metagenomes</taxon>
    </lineage>
</organism>
<dbReference type="SUPFAM" id="SSF54001">
    <property type="entry name" value="Cysteine proteinases"/>
    <property type="match status" value="1"/>
</dbReference>
<proteinExistence type="predicted"/>
<reference evidence="1" key="1">
    <citation type="journal article" date="2020" name="Nature">
        <title>Giant virus diversity and host interactions through global metagenomics.</title>
        <authorList>
            <person name="Schulz F."/>
            <person name="Roux S."/>
            <person name="Paez-Espino D."/>
            <person name="Jungbluth S."/>
            <person name="Walsh D.A."/>
            <person name="Denef V.J."/>
            <person name="McMahon K.D."/>
            <person name="Konstantinidis K.T."/>
            <person name="Eloe-Fadrosh E.A."/>
            <person name="Kyrpides N.C."/>
            <person name="Woyke T."/>
        </authorList>
    </citation>
    <scope>NUCLEOTIDE SEQUENCE</scope>
    <source>
        <strain evidence="1">GVMAG-M-3300018416-26</strain>
    </source>
</reference>